<dbReference type="Pfam" id="PF14331">
    <property type="entry name" value="IcmF-related_N"/>
    <property type="match status" value="1"/>
</dbReference>
<feature type="compositionally biased region" description="Gly residues" evidence="1">
    <location>
        <begin position="939"/>
        <end position="951"/>
    </location>
</feature>
<sequence>MKPLDEAQETVQGLVGEIDPRVLAAILVLAPVLAAFGVALRKRYKARKDARKAAQALAPQAPVAGAEGAAVSPVQLVRAWRRFLGRLPPHYRRSILNFEQFVVLGAAASGKSTMVDRYTDWRRQAKQFIASQTDDKDLPVYLTSSAVVMEVPANVLHDHGPACRTALELLWRRLYSRRSPTVLVAVDAQRLLADPPDATEELAETIRGKINLLSAIRRRPLEVRVVLTHLDAIEGYAELASFCRAQGIAMHVPLPGKEDAGARLEAWLEGLRQHLPRALTALDADAYRRVIAFLRQAPPLIPPLRQFLASLFAHEALSFDPVRGGLYLAASPASAPSPLRRASERGPGPDPRLRHLVAATLVASGVMTFLGIAFAHQYGLWEAADSALSRYEPAAVDAAHEESRREAIIAFTARPSSWLDTHPDFFARTRARMRVRFSEAIRDELLLPGLRHVARLGKVHGRSHDAALALPSHRSLYYLALIHSDRHDALGIRRERDDRGRNRLQLWASMTGLDPEIIVDYLENTDQAPREPVSFEISNVPLEPYDTEEPWWRFVLAVEEAMRDRVVEPAELERLQAQASSLERQLGRLQHADLTLGLLEGMDHDGATDEGAARGASLAHAYAPQLGAFLEEHEAFRSLDVEELAGMLRAVRGAGLAVDERRGLLGGLVSELEGLYARRSSGAEPRLVALRSGVRIFEEDEWTAVMRDSRASLLLQGFARSGAQRSIFFAAGGDEPQPVAWNPAAGAEAIFTGRSVIAGRYTRAAYEAHVRGPVLRLRAALRTLEAGERDAAARGHEVEARRRDREQVATFVRRMVERYADEAREELARFVQGFRLSAPSSEALRVALALMSDSGGGTTYDDFLQIVDHHATLDVQDPETKQEEPMLAPMKRVSEAFARWHEVVDGAGAAPRVTQYKAILAQMLKDLEAAEEDGAGAAEAGGGEAGAGEAGAGETLEQALAPSGRLVLAGLRSDKGAYASLIRGWINAVALPKEQQAPFLAPLSPLSSIGRSDIQGVVSRVFRRDFMPDLERAVARFPFDPGASEEVTPEELAALFHPTDGRIYDVFRRYLEPLSLVEGSGGFRMRPSVQASLALPDDMYRIVNAAGVLSARLWDEKGKPRPLRYRLATVPLGSATRERRALTLVYFNVGPGSLFNFNQKPATTALELDWTTASSSQVGVQLTDVASKEDTHPAPLSAEGSHFSFLRLLRKAAQPPAPVRQPAPGQLYTWQVPAEAGQAVLAQLVVLGDPWETFALVRARVNAARSR</sequence>
<dbReference type="PANTHER" id="PTHR36153">
    <property type="entry name" value="INNER MEMBRANE PROTEIN-RELATED"/>
    <property type="match status" value="1"/>
</dbReference>
<gene>
    <name evidence="4" type="ORF">SOCEGT47_038140</name>
</gene>
<dbReference type="Proteomes" id="UP000295781">
    <property type="component" value="Chromosome"/>
</dbReference>
<keyword evidence="2" id="KW-1133">Transmembrane helix</keyword>
<dbReference type="InterPro" id="IPR053156">
    <property type="entry name" value="T6SS_TssM-like"/>
</dbReference>
<dbReference type="InterPro" id="IPR025743">
    <property type="entry name" value="TssM1_N"/>
</dbReference>
<name>A0A4P2Q2F9_SORCE</name>
<feature type="region of interest" description="Disordered" evidence="1">
    <location>
        <begin position="932"/>
        <end position="951"/>
    </location>
</feature>
<dbReference type="OrthoDB" id="9758229at2"/>
<feature type="domain" description="Type VI secretion system component TssM1 N-terminal" evidence="3">
    <location>
        <begin position="182"/>
        <end position="343"/>
    </location>
</feature>
<evidence type="ECO:0000259" key="3">
    <source>
        <dbReference type="Pfam" id="PF14331"/>
    </source>
</evidence>
<protein>
    <recommendedName>
        <fullName evidence="3">Type VI secretion system component TssM1 N-terminal domain-containing protein</fullName>
    </recommendedName>
</protein>
<keyword evidence="2" id="KW-0812">Transmembrane</keyword>
<feature type="transmembrane region" description="Helical" evidence="2">
    <location>
        <begin position="355"/>
        <end position="375"/>
    </location>
</feature>
<dbReference type="AlphaFoldDB" id="A0A4P2Q2F9"/>
<reference evidence="4 5" key="1">
    <citation type="submission" date="2015-09" db="EMBL/GenBank/DDBJ databases">
        <title>Sorangium comparison.</title>
        <authorList>
            <person name="Zaburannyi N."/>
            <person name="Bunk B."/>
            <person name="Overmann J."/>
            <person name="Mueller R."/>
        </authorList>
    </citation>
    <scope>NUCLEOTIDE SEQUENCE [LARGE SCALE GENOMIC DNA]</scope>
    <source>
        <strain evidence="4 5">So ceGT47</strain>
    </source>
</reference>
<dbReference type="EMBL" id="CP012670">
    <property type="protein sequence ID" value="AUX23291.1"/>
    <property type="molecule type" value="Genomic_DNA"/>
</dbReference>
<accession>A0A4P2Q2F9</accession>
<evidence type="ECO:0000256" key="2">
    <source>
        <dbReference type="SAM" id="Phobius"/>
    </source>
</evidence>
<dbReference type="RefSeq" id="WP_129348349.1">
    <property type="nucleotide sequence ID" value="NZ_CP012670.1"/>
</dbReference>
<evidence type="ECO:0000313" key="4">
    <source>
        <dbReference type="EMBL" id="AUX23291.1"/>
    </source>
</evidence>
<evidence type="ECO:0000256" key="1">
    <source>
        <dbReference type="SAM" id="MobiDB-lite"/>
    </source>
</evidence>
<organism evidence="4 5">
    <name type="scientific">Sorangium cellulosum</name>
    <name type="common">Polyangium cellulosum</name>
    <dbReference type="NCBI Taxonomy" id="56"/>
    <lineage>
        <taxon>Bacteria</taxon>
        <taxon>Pseudomonadati</taxon>
        <taxon>Myxococcota</taxon>
        <taxon>Polyangia</taxon>
        <taxon>Polyangiales</taxon>
        <taxon>Polyangiaceae</taxon>
        <taxon>Sorangium</taxon>
    </lineage>
</organism>
<evidence type="ECO:0000313" key="5">
    <source>
        <dbReference type="Proteomes" id="UP000295781"/>
    </source>
</evidence>
<proteinExistence type="predicted"/>
<dbReference type="PANTHER" id="PTHR36153:SF1">
    <property type="entry name" value="TYPE VI SECRETION SYSTEM COMPONENT TSSM1"/>
    <property type="match status" value="1"/>
</dbReference>
<keyword evidence="2" id="KW-0472">Membrane</keyword>
<feature type="transmembrane region" description="Helical" evidence="2">
    <location>
        <begin position="22"/>
        <end position="40"/>
    </location>
</feature>